<feature type="transmembrane region" description="Helical" evidence="9">
    <location>
        <begin position="212"/>
        <end position="236"/>
    </location>
</feature>
<dbReference type="PANTHER" id="PTHR45695">
    <property type="entry name" value="LEUCOKININ RECEPTOR-RELATED"/>
    <property type="match status" value="1"/>
</dbReference>
<evidence type="ECO:0000313" key="11">
    <source>
        <dbReference type="Proteomes" id="UP000694843"/>
    </source>
</evidence>
<evidence type="ECO:0000256" key="9">
    <source>
        <dbReference type="SAM" id="Phobius"/>
    </source>
</evidence>
<dbReference type="GO" id="GO:0005886">
    <property type="term" value="C:plasma membrane"/>
    <property type="evidence" value="ECO:0007669"/>
    <property type="project" value="TreeGrafter"/>
</dbReference>
<keyword evidence="8" id="KW-0807">Transducer</keyword>
<dbReference type="GO" id="GO:0004930">
    <property type="term" value="F:G protein-coupled receptor activity"/>
    <property type="evidence" value="ECO:0007669"/>
    <property type="project" value="UniProtKB-KW"/>
</dbReference>
<dbReference type="PROSITE" id="PS50262">
    <property type="entry name" value="G_PROTEIN_RECEP_F1_2"/>
    <property type="match status" value="1"/>
</dbReference>
<dbReference type="InterPro" id="IPR017452">
    <property type="entry name" value="GPCR_Rhodpsn_7TM"/>
</dbReference>
<gene>
    <name evidence="12" type="primary">LOC108677556</name>
</gene>
<dbReference type="KEGG" id="hazt:108677556"/>
<dbReference type="Pfam" id="PF00001">
    <property type="entry name" value="7tm_1"/>
    <property type="match status" value="1"/>
</dbReference>
<keyword evidence="3 9" id="KW-0812">Transmembrane</keyword>
<keyword evidence="7" id="KW-0675">Receptor</keyword>
<evidence type="ECO:0000256" key="8">
    <source>
        <dbReference type="ARBA" id="ARBA00023224"/>
    </source>
</evidence>
<evidence type="ECO:0000256" key="6">
    <source>
        <dbReference type="ARBA" id="ARBA00023136"/>
    </source>
</evidence>
<dbReference type="RefSeq" id="XP_018021274.1">
    <property type="nucleotide sequence ID" value="XM_018165785.1"/>
</dbReference>
<feature type="domain" description="G-protein coupled receptors family 1 profile" evidence="10">
    <location>
        <begin position="86"/>
        <end position="276"/>
    </location>
</feature>
<evidence type="ECO:0000256" key="3">
    <source>
        <dbReference type="ARBA" id="ARBA00022692"/>
    </source>
</evidence>
<protein>
    <submittedName>
        <fullName evidence="12">RYamide receptor-like</fullName>
    </submittedName>
</protein>
<keyword evidence="11" id="KW-1185">Reference proteome</keyword>
<dbReference type="OrthoDB" id="10037617at2759"/>
<evidence type="ECO:0000256" key="7">
    <source>
        <dbReference type="ARBA" id="ARBA00023170"/>
    </source>
</evidence>
<dbReference type="PANTHER" id="PTHR45695:SF9">
    <property type="entry name" value="LEUCOKININ RECEPTOR"/>
    <property type="match status" value="1"/>
</dbReference>
<comment type="subcellular location">
    <subcellularLocation>
        <location evidence="1">Membrane</location>
        <topology evidence="1">Multi-pass membrane protein</topology>
    </subcellularLocation>
</comment>
<keyword evidence="6 9" id="KW-0472">Membrane</keyword>
<name>A0A8B7P557_HYAAZ</name>
<feature type="transmembrane region" description="Helical" evidence="9">
    <location>
        <begin position="159"/>
        <end position="181"/>
    </location>
</feature>
<dbReference type="InterPro" id="IPR000276">
    <property type="entry name" value="GPCR_Rhodpsn"/>
</dbReference>
<accession>A0A8B7P557</accession>
<dbReference type="SUPFAM" id="SSF81321">
    <property type="entry name" value="Family A G protein-coupled receptor-like"/>
    <property type="match status" value="1"/>
</dbReference>
<dbReference type="GeneID" id="108677556"/>
<sequence length="418" mass="47653">MDNVEVNEPWNFTNESIYEDLPNMDAVSGSLQTFIIIMYSLTALLSFVGNVSVIVVLACGRRSSVRVYLINLAVSDITMAVFCIPFTYTRYNALVHPLNARWTKSRVLPTLCGLWALSLGGSSVQLFVTSAQKTQWGEHHFYQCEERWPVTPHELYKKLYTVAVLIFTFVFPLTCLAHSYVSIVSMMCRHKLPGNADASRDRQRNLSKAKAINMMLAVVICFTICWMPMHILMLLITFCKEVSRCYSNSECFPYYMSVFVCHWIAMSNSFMNPFIYCFMSNNFREDLLQFTRRCRGRRRSQASLRGSDPGSSGRTALYVTHRTSIRGKGKTLTRHGCCTPETQHHYGCIHAHEMTARQQSGPPLVLIQIVNSNINFMINSSNDNYMINSSINRCKDNCMTNSSKDNCMINRSNNSNIC</sequence>
<dbReference type="Gene3D" id="1.20.1070.10">
    <property type="entry name" value="Rhodopsin 7-helix transmembrane proteins"/>
    <property type="match status" value="1"/>
</dbReference>
<comment type="similarity">
    <text evidence="2">Belongs to the G-protein coupled receptor 1 family.</text>
</comment>
<evidence type="ECO:0000256" key="5">
    <source>
        <dbReference type="ARBA" id="ARBA00023040"/>
    </source>
</evidence>
<feature type="transmembrane region" description="Helical" evidence="9">
    <location>
        <begin position="67"/>
        <end position="88"/>
    </location>
</feature>
<feature type="transmembrane region" description="Helical" evidence="9">
    <location>
        <begin position="256"/>
        <end position="279"/>
    </location>
</feature>
<evidence type="ECO:0000256" key="4">
    <source>
        <dbReference type="ARBA" id="ARBA00022989"/>
    </source>
</evidence>
<dbReference type="Proteomes" id="UP000694843">
    <property type="component" value="Unplaced"/>
</dbReference>
<reference evidence="12" key="1">
    <citation type="submission" date="2025-08" db="UniProtKB">
        <authorList>
            <consortium name="RefSeq"/>
        </authorList>
    </citation>
    <scope>IDENTIFICATION</scope>
    <source>
        <tissue evidence="12">Whole organism</tissue>
    </source>
</reference>
<evidence type="ECO:0000256" key="1">
    <source>
        <dbReference type="ARBA" id="ARBA00004141"/>
    </source>
</evidence>
<keyword evidence="4 9" id="KW-1133">Transmembrane helix</keyword>
<feature type="transmembrane region" description="Helical" evidence="9">
    <location>
        <begin position="34"/>
        <end position="60"/>
    </location>
</feature>
<keyword evidence="5" id="KW-0297">G-protein coupled receptor</keyword>
<evidence type="ECO:0000256" key="2">
    <source>
        <dbReference type="ARBA" id="ARBA00010663"/>
    </source>
</evidence>
<evidence type="ECO:0000313" key="12">
    <source>
        <dbReference type="RefSeq" id="XP_018021274.1"/>
    </source>
</evidence>
<evidence type="ECO:0000259" key="10">
    <source>
        <dbReference type="PROSITE" id="PS50262"/>
    </source>
</evidence>
<dbReference type="OMA" id="LCVHWLA"/>
<dbReference type="PRINTS" id="PR00237">
    <property type="entry name" value="GPCRRHODOPSN"/>
</dbReference>
<proteinExistence type="inferred from homology"/>
<organism evidence="11 12">
    <name type="scientific">Hyalella azteca</name>
    <name type="common">Amphipod</name>
    <dbReference type="NCBI Taxonomy" id="294128"/>
    <lineage>
        <taxon>Eukaryota</taxon>
        <taxon>Metazoa</taxon>
        <taxon>Ecdysozoa</taxon>
        <taxon>Arthropoda</taxon>
        <taxon>Crustacea</taxon>
        <taxon>Multicrustacea</taxon>
        <taxon>Malacostraca</taxon>
        <taxon>Eumalacostraca</taxon>
        <taxon>Peracarida</taxon>
        <taxon>Amphipoda</taxon>
        <taxon>Senticaudata</taxon>
        <taxon>Talitrida</taxon>
        <taxon>Talitroidea</taxon>
        <taxon>Hyalellidae</taxon>
        <taxon>Hyalella</taxon>
    </lineage>
</organism>
<dbReference type="AlphaFoldDB" id="A0A8B7P557"/>